<dbReference type="PANTHER" id="PTHR16184">
    <property type="entry name" value="ELONGATOR COMPLEX PROTEIN 6"/>
    <property type="match status" value="1"/>
</dbReference>
<dbReference type="Gene3D" id="3.40.50.300">
    <property type="entry name" value="P-loop containing nucleotide triphosphate hydrolases"/>
    <property type="match status" value="1"/>
</dbReference>
<organism evidence="3 4">
    <name type="scientific">Coemansia biformis</name>
    <dbReference type="NCBI Taxonomy" id="1286918"/>
    <lineage>
        <taxon>Eukaryota</taxon>
        <taxon>Fungi</taxon>
        <taxon>Fungi incertae sedis</taxon>
        <taxon>Zoopagomycota</taxon>
        <taxon>Kickxellomycotina</taxon>
        <taxon>Kickxellomycetes</taxon>
        <taxon>Kickxellales</taxon>
        <taxon>Kickxellaceae</taxon>
        <taxon>Coemansia</taxon>
    </lineage>
</organism>
<keyword evidence="4" id="KW-1185">Reference proteome</keyword>
<protein>
    <submittedName>
        <fullName evidence="3">Elongator subunit elp6</fullName>
    </submittedName>
</protein>
<evidence type="ECO:0000256" key="1">
    <source>
        <dbReference type="ARBA" id="ARBA00005043"/>
    </source>
</evidence>
<dbReference type="GO" id="GO:0033588">
    <property type="term" value="C:elongator holoenzyme complex"/>
    <property type="evidence" value="ECO:0007669"/>
    <property type="project" value="InterPro"/>
</dbReference>
<dbReference type="AlphaFoldDB" id="A0A9W7YB17"/>
<dbReference type="EMBL" id="JANBOI010001006">
    <property type="protein sequence ID" value="KAJ1727715.1"/>
    <property type="molecule type" value="Genomic_DNA"/>
</dbReference>
<dbReference type="GO" id="GO:0002098">
    <property type="term" value="P:tRNA wobble uridine modification"/>
    <property type="evidence" value="ECO:0007669"/>
    <property type="project" value="InterPro"/>
</dbReference>
<dbReference type="Pfam" id="PF09807">
    <property type="entry name" value="ELP6"/>
    <property type="match status" value="2"/>
</dbReference>
<gene>
    <name evidence="3" type="primary">ELP6</name>
    <name evidence="3" type="ORF">LPJ61_004430</name>
</gene>
<sequence length="247" mass="26592">MATYKTLSAGLNWTSGLPPSGTTVAVAGGLEAEGSVVLPHFINSTLDNGGAVILLSFRHTFNHYVHIMRKMGVNLSQHKLQFVNGLVQTDLSSLPAATRPHYTLGEWPEFYAWLASQPPSVLVVDGLCTLLDLGHTCASVIGFVNACQRIVEDKRDGHCGLVVNMLLDEFSEPLARALIRRAHYAFNFEGLASGASIDVSGQLTVAPGHLLCQVPAAARDFKPALLHYRVSDTTVQFFAPGQPSIVL</sequence>
<evidence type="ECO:0000313" key="3">
    <source>
        <dbReference type="EMBL" id="KAJ1727715.1"/>
    </source>
</evidence>
<accession>A0A9W7YB17</accession>
<comment type="pathway">
    <text evidence="1">tRNA modification; 5-methoxycarbonylmethyl-2-thiouridine-tRNA biosynthesis.</text>
</comment>
<dbReference type="InterPro" id="IPR018627">
    <property type="entry name" value="ELP6"/>
</dbReference>
<proteinExistence type="inferred from homology"/>
<dbReference type="PANTHER" id="PTHR16184:SF6">
    <property type="entry name" value="ELONGATOR COMPLEX PROTEIN 6"/>
    <property type="match status" value="1"/>
</dbReference>
<dbReference type="Proteomes" id="UP001143981">
    <property type="component" value="Unassembled WGS sequence"/>
</dbReference>
<dbReference type="OrthoDB" id="9995306at2759"/>
<dbReference type="InterPro" id="IPR027417">
    <property type="entry name" value="P-loop_NTPase"/>
</dbReference>
<comment type="caution">
    <text evidence="3">The sequence shown here is derived from an EMBL/GenBank/DDBJ whole genome shotgun (WGS) entry which is preliminary data.</text>
</comment>
<evidence type="ECO:0000313" key="4">
    <source>
        <dbReference type="Proteomes" id="UP001143981"/>
    </source>
</evidence>
<name>A0A9W7YB17_9FUNG</name>
<evidence type="ECO:0000256" key="2">
    <source>
        <dbReference type="ARBA" id="ARBA00008837"/>
    </source>
</evidence>
<comment type="similarity">
    <text evidence="2">Belongs to the ELP6 family.</text>
</comment>
<reference evidence="3" key="1">
    <citation type="submission" date="2022-07" db="EMBL/GenBank/DDBJ databases">
        <title>Phylogenomic reconstructions and comparative analyses of Kickxellomycotina fungi.</title>
        <authorList>
            <person name="Reynolds N.K."/>
            <person name="Stajich J.E."/>
            <person name="Barry K."/>
            <person name="Grigoriev I.V."/>
            <person name="Crous P."/>
            <person name="Smith M.E."/>
        </authorList>
    </citation>
    <scope>NUCLEOTIDE SEQUENCE</scope>
    <source>
        <strain evidence="3">BCRC 34381</strain>
    </source>
</reference>